<gene>
    <name evidence="16" type="primary">TRB1</name>
    <name evidence="16" type="ORF">KSP39_PZI017072</name>
</gene>
<evidence type="ECO:0000256" key="12">
    <source>
        <dbReference type="SAM" id="MobiDB-lite"/>
    </source>
</evidence>
<dbReference type="GO" id="GO:0000786">
    <property type="term" value="C:nucleosome"/>
    <property type="evidence" value="ECO:0007669"/>
    <property type="project" value="InterPro"/>
</dbReference>
<reference evidence="16 17" key="1">
    <citation type="journal article" date="2022" name="Nat. Plants">
        <title>Genomes of leafy and leafless Platanthera orchids illuminate the evolution of mycoheterotrophy.</title>
        <authorList>
            <person name="Li M.H."/>
            <person name="Liu K.W."/>
            <person name="Li Z."/>
            <person name="Lu H.C."/>
            <person name="Ye Q.L."/>
            <person name="Zhang D."/>
            <person name="Wang J.Y."/>
            <person name="Li Y.F."/>
            <person name="Zhong Z.M."/>
            <person name="Liu X."/>
            <person name="Yu X."/>
            <person name="Liu D.K."/>
            <person name="Tu X.D."/>
            <person name="Liu B."/>
            <person name="Hao Y."/>
            <person name="Liao X.Y."/>
            <person name="Jiang Y.T."/>
            <person name="Sun W.H."/>
            <person name="Chen J."/>
            <person name="Chen Y.Q."/>
            <person name="Ai Y."/>
            <person name="Zhai J.W."/>
            <person name="Wu S.S."/>
            <person name="Zhou Z."/>
            <person name="Hsiao Y.Y."/>
            <person name="Wu W.L."/>
            <person name="Chen Y.Y."/>
            <person name="Lin Y.F."/>
            <person name="Hsu J.L."/>
            <person name="Li C.Y."/>
            <person name="Wang Z.W."/>
            <person name="Zhao X."/>
            <person name="Zhong W.Y."/>
            <person name="Ma X.K."/>
            <person name="Ma L."/>
            <person name="Huang J."/>
            <person name="Chen G.Z."/>
            <person name="Huang M.Z."/>
            <person name="Huang L."/>
            <person name="Peng D.H."/>
            <person name="Luo Y.B."/>
            <person name="Zou S.Q."/>
            <person name="Chen S.P."/>
            <person name="Lan S."/>
            <person name="Tsai W.C."/>
            <person name="Van de Peer Y."/>
            <person name="Liu Z.J."/>
        </authorList>
    </citation>
    <scope>NUCLEOTIDE SEQUENCE [LARGE SCALE GENOMIC DNA]</scope>
    <source>
        <strain evidence="16">Lor287</strain>
    </source>
</reference>
<dbReference type="InterPro" id="IPR017930">
    <property type="entry name" value="Myb_dom"/>
</dbReference>
<dbReference type="GO" id="GO:0000781">
    <property type="term" value="C:chromosome, telomeric region"/>
    <property type="evidence" value="ECO:0007669"/>
    <property type="project" value="UniProtKB-SubCell"/>
</dbReference>
<evidence type="ECO:0000256" key="4">
    <source>
        <dbReference type="ARBA" id="ARBA00022454"/>
    </source>
</evidence>
<dbReference type="PANTHER" id="PTHR46267:SF8">
    <property type="entry name" value="TELOMERE REPEAT-BINDING FACTOR 1"/>
    <property type="match status" value="1"/>
</dbReference>
<comment type="subcellular location">
    <subcellularLocation>
        <location evidence="1">Chromosome</location>
        <location evidence="1">Telomere</location>
    </subcellularLocation>
    <subcellularLocation>
        <location evidence="2">Nucleus</location>
        <location evidence="2">Nucleolus</location>
    </subcellularLocation>
</comment>
<evidence type="ECO:0000313" key="17">
    <source>
        <dbReference type="Proteomes" id="UP001418222"/>
    </source>
</evidence>
<evidence type="ECO:0000259" key="14">
    <source>
        <dbReference type="PROSITE" id="PS51294"/>
    </source>
</evidence>
<dbReference type="InterPro" id="IPR044597">
    <property type="entry name" value="SMH1-6"/>
</dbReference>
<keyword evidence="9" id="KW-0804">Transcription</keyword>
<dbReference type="Pfam" id="PF00249">
    <property type="entry name" value="Myb_DNA-binding"/>
    <property type="match status" value="1"/>
</dbReference>
<dbReference type="SUPFAM" id="SSF46689">
    <property type="entry name" value="Homeodomain-like"/>
    <property type="match status" value="1"/>
</dbReference>
<sequence>MGAPKQKWTAEEESALKAGVVKHGSGNWRTILRDPEFCGILYLRSNVDLKDKWRNMRVTANGCGSREKARIALKKSRIVPKHDDNPLALSTDVVYADDDLIDPKLLESSSGILQITGPKTYVSKMEDLIIEAITSLKEPKGSNKTAIATYIEDQYMTPADFKLLLSVKLKAMTSGSGKLIKVKRKYRIAPSPAMMEGRKSKVAHFEVKQKGTPKEDRDDKSLTKFQVDAELAWMRNMTAQEAAAAAAQAIAEAEKAMAEAEEATREAEAAEADAEAAQAFAEAAMLTLKSRNTTKLVLLSHLSAGMLYVAFHTCCL</sequence>
<name>A0AAP0B7I5_9ASPA</name>
<dbReference type="InterPro" id="IPR005818">
    <property type="entry name" value="Histone_H1/H5_H15"/>
</dbReference>
<keyword evidence="8" id="KW-0238">DNA-binding</keyword>
<dbReference type="PROSITE" id="PS51294">
    <property type="entry name" value="HTH_MYB"/>
    <property type="match status" value="1"/>
</dbReference>
<comment type="subunit">
    <text evidence="3">Forms a homodimer and heterodimers.</text>
</comment>
<feature type="region of interest" description="Disordered" evidence="12">
    <location>
        <begin position="199"/>
        <end position="220"/>
    </location>
</feature>
<dbReference type="PANTHER" id="PTHR46267">
    <property type="entry name" value="SINGLE MYB HISTONE 4"/>
    <property type="match status" value="1"/>
</dbReference>
<dbReference type="Proteomes" id="UP001418222">
    <property type="component" value="Unassembled WGS sequence"/>
</dbReference>
<dbReference type="InterPro" id="IPR036390">
    <property type="entry name" value="WH_DNA-bd_sf"/>
</dbReference>
<dbReference type="PROSITE" id="PS51504">
    <property type="entry name" value="H15"/>
    <property type="match status" value="1"/>
</dbReference>
<comment type="caution">
    <text evidence="16">The sequence shown here is derived from an EMBL/GenBank/DDBJ whole genome shotgun (WGS) entry which is preliminary data.</text>
</comment>
<evidence type="ECO:0000256" key="3">
    <source>
        <dbReference type="ARBA" id="ARBA00011414"/>
    </source>
</evidence>
<dbReference type="GO" id="GO:0006334">
    <property type="term" value="P:nucleosome assembly"/>
    <property type="evidence" value="ECO:0007669"/>
    <property type="project" value="InterPro"/>
</dbReference>
<evidence type="ECO:0000256" key="7">
    <source>
        <dbReference type="ARBA" id="ARBA00023054"/>
    </source>
</evidence>
<evidence type="ECO:0000259" key="13">
    <source>
        <dbReference type="PROSITE" id="PS50090"/>
    </source>
</evidence>
<evidence type="ECO:0000256" key="6">
    <source>
        <dbReference type="ARBA" id="ARBA00023015"/>
    </source>
</evidence>
<evidence type="ECO:0000256" key="8">
    <source>
        <dbReference type="ARBA" id="ARBA00023125"/>
    </source>
</evidence>
<evidence type="ECO:0000256" key="5">
    <source>
        <dbReference type="ARBA" id="ARBA00022895"/>
    </source>
</evidence>
<dbReference type="GO" id="GO:0005730">
    <property type="term" value="C:nucleolus"/>
    <property type="evidence" value="ECO:0007669"/>
    <property type="project" value="UniProtKB-SubCell"/>
</dbReference>
<evidence type="ECO:0000259" key="15">
    <source>
        <dbReference type="PROSITE" id="PS51504"/>
    </source>
</evidence>
<dbReference type="EMBL" id="JBBWWQ010000014">
    <property type="protein sequence ID" value="KAK8931349.1"/>
    <property type="molecule type" value="Genomic_DNA"/>
</dbReference>
<keyword evidence="10" id="KW-0539">Nucleus</keyword>
<dbReference type="SUPFAM" id="SSF46785">
    <property type="entry name" value="Winged helix' DNA-binding domain"/>
    <property type="match status" value="1"/>
</dbReference>
<evidence type="ECO:0000256" key="10">
    <source>
        <dbReference type="ARBA" id="ARBA00023242"/>
    </source>
</evidence>
<accession>A0AAP0B7I5</accession>
<dbReference type="CDD" id="cd11660">
    <property type="entry name" value="SANT_TRF"/>
    <property type="match status" value="1"/>
</dbReference>
<dbReference type="SMART" id="SM00717">
    <property type="entry name" value="SANT"/>
    <property type="match status" value="1"/>
</dbReference>
<evidence type="ECO:0000256" key="1">
    <source>
        <dbReference type="ARBA" id="ARBA00004574"/>
    </source>
</evidence>
<keyword evidence="4" id="KW-0158">Chromosome</keyword>
<feature type="domain" description="HTH myb-type" evidence="14">
    <location>
        <begin position="1"/>
        <end position="61"/>
    </location>
</feature>
<dbReference type="Gene3D" id="1.10.10.10">
    <property type="entry name" value="Winged helix-like DNA-binding domain superfamily/Winged helix DNA-binding domain"/>
    <property type="match status" value="1"/>
</dbReference>
<organism evidence="16 17">
    <name type="scientific">Platanthera zijinensis</name>
    <dbReference type="NCBI Taxonomy" id="2320716"/>
    <lineage>
        <taxon>Eukaryota</taxon>
        <taxon>Viridiplantae</taxon>
        <taxon>Streptophyta</taxon>
        <taxon>Embryophyta</taxon>
        <taxon>Tracheophyta</taxon>
        <taxon>Spermatophyta</taxon>
        <taxon>Magnoliopsida</taxon>
        <taxon>Liliopsida</taxon>
        <taxon>Asparagales</taxon>
        <taxon>Orchidaceae</taxon>
        <taxon>Orchidoideae</taxon>
        <taxon>Orchideae</taxon>
        <taxon>Orchidinae</taxon>
        <taxon>Platanthera</taxon>
    </lineage>
</organism>
<keyword evidence="6" id="KW-0805">Transcription regulation</keyword>
<keyword evidence="17" id="KW-1185">Reference proteome</keyword>
<evidence type="ECO:0000313" key="16">
    <source>
        <dbReference type="EMBL" id="KAK8931349.1"/>
    </source>
</evidence>
<feature type="coiled-coil region" evidence="11">
    <location>
        <begin position="236"/>
        <end position="280"/>
    </location>
</feature>
<dbReference type="AlphaFoldDB" id="A0AAP0B7I5"/>
<evidence type="ECO:0000256" key="9">
    <source>
        <dbReference type="ARBA" id="ARBA00023163"/>
    </source>
</evidence>
<feature type="domain" description="H15" evidence="15">
    <location>
        <begin position="117"/>
        <end position="190"/>
    </location>
</feature>
<dbReference type="InterPro" id="IPR036388">
    <property type="entry name" value="WH-like_DNA-bd_sf"/>
</dbReference>
<keyword evidence="5" id="KW-0779">Telomere</keyword>
<keyword evidence="7 11" id="KW-0175">Coiled coil</keyword>
<evidence type="ECO:0000256" key="11">
    <source>
        <dbReference type="SAM" id="Coils"/>
    </source>
</evidence>
<dbReference type="Gene3D" id="1.10.10.60">
    <property type="entry name" value="Homeodomain-like"/>
    <property type="match status" value="1"/>
</dbReference>
<protein>
    <submittedName>
        <fullName evidence="16">Telomere repeat-binding factor 1</fullName>
    </submittedName>
</protein>
<dbReference type="InterPro" id="IPR001005">
    <property type="entry name" value="SANT/Myb"/>
</dbReference>
<dbReference type="PROSITE" id="PS50090">
    <property type="entry name" value="MYB_LIKE"/>
    <property type="match status" value="1"/>
</dbReference>
<dbReference type="FunFam" id="1.10.10.60:FF:000168">
    <property type="entry name" value="Telomere repeat-binding factor 1"/>
    <property type="match status" value="1"/>
</dbReference>
<dbReference type="SMART" id="SM00526">
    <property type="entry name" value="H15"/>
    <property type="match status" value="1"/>
</dbReference>
<dbReference type="InterPro" id="IPR009057">
    <property type="entry name" value="Homeodomain-like_sf"/>
</dbReference>
<dbReference type="Pfam" id="PF00538">
    <property type="entry name" value="Linker_histone"/>
    <property type="match status" value="1"/>
</dbReference>
<dbReference type="GO" id="GO:0003691">
    <property type="term" value="F:double-stranded telomeric DNA binding"/>
    <property type="evidence" value="ECO:0007669"/>
    <property type="project" value="InterPro"/>
</dbReference>
<proteinExistence type="predicted"/>
<evidence type="ECO:0000256" key="2">
    <source>
        <dbReference type="ARBA" id="ARBA00004604"/>
    </source>
</evidence>
<feature type="domain" description="Myb-like" evidence="13">
    <location>
        <begin position="5"/>
        <end position="57"/>
    </location>
</feature>